<dbReference type="InterPro" id="IPR011051">
    <property type="entry name" value="RmlC_Cupin_sf"/>
</dbReference>
<gene>
    <name evidence="10" type="ORF">GXW79_10925</name>
</gene>
<evidence type="ECO:0000256" key="2">
    <source>
        <dbReference type="ARBA" id="ARBA00001997"/>
    </source>
</evidence>
<comment type="caution">
    <text evidence="10">The sequence shown here is derived from an EMBL/GenBank/DDBJ whole genome shotgun (WGS) entry which is preliminary data.</text>
</comment>
<dbReference type="InterPro" id="IPR014710">
    <property type="entry name" value="RmlC-like_jellyroll"/>
</dbReference>
<evidence type="ECO:0000256" key="7">
    <source>
        <dbReference type="ARBA" id="ARBA00033311"/>
    </source>
</evidence>
<organism evidence="10 11">
    <name type="scientific">Plastoroseomonas arctica</name>
    <dbReference type="NCBI Taxonomy" id="1509237"/>
    <lineage>
        <taxon>Bacteria</taxon>
        <taxon>Pseudomonadati</taxon>
        <taxon>Pseudomonadota</taxon>
        <taxon>Alphaproteobacteria</taxon>
        <taxon>Acetobacterales</taxon>
        <taxon>Acetobacteraceae</taxon>
        <taxon>Plastoroseomonas</taxon>
    </lineage>
</organism>
<dbReference type="GO" id="GO:0005829">
    <property type="term" value="C:cytosol"/>
    <property type="evidence" value="ECO:0007669"/>
    <property type="project" value="TreeGrafter"/>
</dbReference>
<dbReference type="EMBL" id="JAAEDH010000011">
    <property type="protein sequence ID" value="MBR0655592.1"/>
    <property type="molecule type" value="Genomic_DNA"/>
</dbReference>
<dbReference type="EC" id="5.1.3.13" evidence="3"/>
<evidence type="ECO:0000256" key="6">
    <source>
        <dbReference type="ARBA" id="ARBA00031424"/>
    </source>
</evidence>
<evidence type="ECO:0000256" key="5">
    <source>
        <dbReference type="ARBA" id="ARBA00029758"/>
    </source>
</evidence>
<dbReference type="InterPro" id="IPR000888">
    <property type="entry name" value="RmlC-like"/>
</dbReference>
<dbReference type="CDD" id="cd00438">
    <property type="entry name" value="cupin_RmlC"/>
    <property type="match status" value="1"/>
</dbReference>
<dbReference type="PANTHER" id="PTHR21047:SF2">
    <property type="entry name" value="THYMIDINE DIPHOSPHO-4-KETO-RHAMNOSE 3,5-EPIMERASE"/>
    <property type="match status" value="1"/>
</dbReference>
<dbReference type="RefSeq" id="WP_211874431.1">
    <property type="nucleotide sequence ID" value="NZ_JAAEDH010000011.1"/>
</dbReference>
<dbReference type="Proteomes" id="UP001196068">
    <property type="component" value="Unassembled WGS sequence"/>
</dbReference>
<feature type="active site" description="Proton donor" evidence="8">
    <location>
        <position position="132"/>
    </location>
</feature>
<dbReference type="Gene3D" id="2.60.120.10">
    <property type="entry name" value="Jelly Rolls"/>
    <property type="match status" value="1"/>
</dbReference>
<evidence type="ECO:0000256" key="8">
    <source>
        <dbReference type="PIRSR" id="PIRSR600888-1"/>
    </source>
</evidence>
<evidence type="ECO:0000313" key="11">
    <source>
        <dbReference type="Proteomes" id="UP001196068"/>
    </source>
</evidence>
<dbReference type="Pfam" id="PF00908">
    <property type="entry name" value="dTDP_sugar_isom"/>
    <property type="match status" value="1"/>
</dbReference>
<evidence type="ECO:0000256" key="9">
    <source>
        <dbReference type="PIRSR" id="PIRSR600888-3"/>
    </source>
</evidence>
<dbReference type="SUPFAM" id="SSF51182">
    <property type="entry name" value="RmlC-like cupins"/>
    <property type="match status" value="1"/>
</dbReference>
<keyword evidence="11" id="KW-1185">Reference proteome</keyword>
<evidence type="ECO:0000256" key="3">
    <source>
        <dbReference type="ARBA" id="ARBA00012098"/>
    </source>
</evidence>
<evidence type="ECO:0000313" key="10">
    <source>
        <dbReference type="EMBL" id="MBR0655592.1"/>
    </source>
</evidence>
<dbReference type="AlphaFoldDB" id="A0AAF1JXD0"/>
<feature type="site" description="Participates in a stacking interaction with the thymidine ring of dTDP-4-oxo-6-deoxyglucose" evidence="9">
    <location>
        <position position="138"/>
    </location>
</feature>
<comment type="catalytic activity">
    <reaction evidence="1">
        <text>dTDP-4-dehydro-6-deoxy-alpha-D-glucose = dTDP-4-dehydro-beta-L-rhamnose</text>
        <dbReference type="Rhea" id="RHEA:16969"/>
        <dbReference type="ChEBI" id="CHEBI:57649"/>
        <dbReference type="ChEBI" id="CHEBI:62830"/>
        <dbReference type="EC" id="5.1.3.13"/>
    </reaction>
</comment>
<comment type="function">
    <text evidence="2">Catalyzes the epimerization of the C3' and C5'positions of dTDP-6-deoxy-D-xylo-4-hexulose, forming dTDP-6-deoxy-L-lyxo-4-hexulose.</text>
</comment>
<dbReference type="PANTHER" id="PTHR21047">
    <property type="entry name" value="DTDP-6-DEOXY-D-GLUCOSE-3,5 EPIMERASE"/>
    <property type="match status" value="1"/>
</dbReference>
<evidence type="ECO:0000256" key="4">
    <source>
        <dbReference type="ARBA" id="ARBA00019595"/>
    </source>
</evidence>
<dbReference type="GO" id="GO:0008830">
    <property type="term" value="F:dTDP-4-dehydrorhamnose 3,5-epimerase activity"/>
    <property type="evidence" value="ECO:0007669"/>
    <property type="project" value="UniProtKB-EC"/>
</dbReference>
<accession>A0AAF1JXD0</accession>
<sequence length="176" mass="19213">MRFTPLALEGVVLVAMDSHRDARGHFARSFCEEEFAAAGLPERWPQMNVSVNAKAGTLRGMHFQRPPFEEPKVVRCVRGAILDVVIDLRPASATFRAHLAVPLDAESGDALYVPPGFAHGFQALIDDSEVLYMMGARFEPGAQDGVRWDDPAFGISWPLPVSAISPRDAAYSDFAG</sequence>
<name>A0AAF1JXD0_9PROT</name>
<dbReference type="GO" id="GO:0019305">
    <property type="term" value="P:dTDP-rhamnose biosynthetic process"/>
    <property type="evidence" value="ECO:0007669"/>
    <property type="project" value="TreeGrafter"/>
</dbReference>
<reference evidence="10" key="2">
    <citation type="journal article" date="2021" name="Syst. Appl. Microbiol.">
        <title>Roseomonas hellenica sp. nov., isolated from roots of wild-growing Alkanna tinctoria.</title>
        <authorList>
            <person name="Rat A."/>
            <person name="Naranjo H.D."/>
            <person name="Lebbe L."/>
            <person name="Cnockaert M."/>
            <person name="Krigas N."/>
            <person name="Grigoriadou K."/>
            <person name="Maloupa E."/>
            <person name="Willems A."/>
        </authorList>
    </citation>
    <scope>NUCLEOTIDE SEQUENCE</scope>
    <source>
        <strain evidence="10">LMG 28251</strain>
    </source>
</reference>
<dbReference type="GO" id="GO:0000271">
    <property type="term" value="P:polysaccharide biosynthetic process"/>
    <property type="evidence" value="ECO:0007669"/>
    <property type="project" value="TreeGrafter"/>
</dbReference>
<proteinExistence type="predicted"/>
<feature type="active site" description="Proton acceptor" evidence="8">
    <location>
        <position position="62"/>
    </location>
</feature>
<protein>
    <recommendedName>
        <fullName evidence="4">dTDP-4-dehydrorhamnose 3,5-epimerase</fullName>
        <ecNumber evidence="3">5.1.3.13</ecNumber>
    </recommendedName>
    <alternativeName>
        <fullName evidence="6">Thymidine diphospho-4-keto-rhamnose 3,5-epimerase</fullName>
    </alternativeName>
    <alternativeName>
        <fullName evidence="5">dTDP-4-keto-6-deoxyglucose 3,5-epimerase</fullName>
    </alternativeName>
    <alternativeName>
        <fullName evidence="7">dTDP-6-deoxy-D-xylo-4-hexulose 3,5-epimerase</fullName>
    </alternativeName>
</protein>
<evidence type="ECO:0000256" key="1">
    <source>
        <dbReference type="ARBA" id="ARBA00001298"/>
    </source>
</evidence>
<reference evidence="10" key="1">
    <citation type="submission" date="2020-01" db="EMBL/GenBank/DDBJ databases">
        <authorList>
            <person name="Rat A."/>
        </authorList>
    </citation>
    <scope>NUCLEOTIDE SEQUENCE</scope>
    <source>
        <strain evidence="10">LMG 28251</strain>
    </source>
</reference>